<protein>
    <submittedName>
        <fullName evidence="1">Uncharacterized protein</fullName>
    </submittedName>
</protein>
<dbReference type="PATRIC" id="fig|1227466.3.peg.1591"/>
<sequence>MVVFSLVIVDGDGATSYVWVVDDTQTEPDYGEVLEAAAAAAA</sequence>
<proteinExistence type="predicted"/>
<gene>
    <name evidence="1" type="ORF">C464_07905</name>
</gene>
<dbReference type="RefSeq" id="WP_006113084.1">
    <property type="nucleotide sequence ID" value="NZ_AOJL01000032.1"/>
</dbReference>
<keyword evidence="2" id="KW-1185">Reference proteome</keyword>
<reference evidence="1 2" key="1">
    <citation type="journal article" date="2014" name="PLoS Genet.">
        <title>Phylogenetically driven sequencing of extremely halophilic archaea reveals strategies for static and dynamic osmo-response.</title>
        <authorList>
            <person name="Becker E.A."/>
            <person name="Seitzer P.M."/>
            <person name="Tritt A."/>
            <person name="Larsen D."/>
            <person name="Krusor M."/>
            <person name="Yao A.I."/>
            <person name="Wu D."/>
            <person name="Madern D."/>
            <person name="Eisen J.A."/>
            <person name="Darling A.E."/>
            <person name="Facciotti M.T."/>
        </authorList>
    </citation>
    <scope>NUCLEOTIDE SEQUENCE [LARGE SCALE GENOMIC DNA]</scope>
    <source>
        <strain evidence="1 2">DSM 10284</strain>
    </source>
</reference>
<accession>M0EN42</accession>
<name>M0EN42_9EURY</name>
<evidence type="ECO:0000313" key="1">
    <source>
        <dbReference type="EMBL" id="ELZ47829.1"/>
    </source>
</evidence>
<dbReference type="Proteomes" id="UP000011509">
    <property type="component" value="Unassembled WGS sequence"/>
</dbReference>
<evidence type="ECO:0000313" key="2">
    <source>
        <dbReference type="Proteomes" id="UP000011509"/>
    </source>
</evidence>
<comment type="caution">
    <text evidence="1">The sequence shown here is derived from an EMBL/GenBank/DDBJ whole genome shotgun (WGS) entry which is preliminary data.</text>
</comment>
<dbReference type="AlphaFoldDB" id="M0EN42"/>
<dbReference type="EMBL" id="AOJL01000032">
    <property type="protein sequence ID" value="ELZ47829.1"/>
    <property type="molecule type" value="Genomic_DNA"/>
</dbReference>
<organism evidence="1 2">
    <name type="scientific">Halorubrum coriense DSM 10284</name>
    <dbReference type="NCBI Taxonomy" id="1227466"/>
    <lineage>
        <taxon>Archaea</taxon>
        <taxon>Methanobacteriati</taxon>
        <taxon>Methanobacteriota</taxon>
        <taxon>Stenosarchaea group</taxon>
        <taxon>Halobacteria</taxon>
        <taxon>Halobacteriales</taxon>
        <taxon>Haloferacaceae</taxon>
        <taxon>Halorubrum</taxon>
    </lineage>
</organism>